<proteinExistence type="inferred from homology"/>
<evidence type="ECO:0000259" key="2">
    <source>
        <dbReference type="Pfam" id="PF01205"/>
    </source>
</evidence>
<evidence type="ECO:0000256" key="1">
    <source>
        <dbReference type="ARBA" id="ARBA00007665"/>
    </source>
</evidence>
<comment type="similarity">
    <text evidence="1">Belongs to the IMPACT family.</text>
</comment>
<dbReference type="InterPro" id="IPR020568">
    <property type="entry name" value="Ribosomal_Su5_D2-typ_SF"/>
</dbReference>
<dbReference type="InterPro" id="IPR020569">
    <property type="entry name" value="UPF0029_Impact_CS"/>
</dbReference>
<gene>
    <name evidence="3" type="ordered locus">Tpet_1009</name>
</gene>
<dbReference type="Proteomes" id="UP000006558">
    <property type="component" value="Chromosome"/>
</dbReference>
<dbReference type="PANTHER" id="PTHR16301">
    <property type="entry name" value="IMPACT-RELATED"/>
    <property type="match status" value="1"/>
</dbReference>
<accession>A5ILF4</accession>
<name>A5ILF4_THEP1</name>
<evidence type="ECO:0000313" key="4">
    <source>
        <dbReference type="Proteomes" id="UP000006558"/>
    </source>
</evidence>
<dbReference type="eggNOG" id="COG1739">
    <property type="taxonomic scope" value="Bacteria"/>
</dbReference>
<dbReference type="HOGENOM" id="CLU_083552_1_0_0"/>
<dbReference type="GO" id="GO:0006446">
    <property type="term" value="P:regulation of translational initiation"/>
    <property type="evidence" value="ECO:0007669"/>
    <property type="project" value="TreeGrafter"/>
</dbReference>
<dbReference type="InterPro" id="IPR023582">
    <property type="entry name" value="Impact"/>
</dbReference>
<dbReference type="PROSITE" id="PS00910">
    <property type="entry name" value="UPF0029"/>
    <property type="match status" value="1"/>
</dbReference>
<dbReference type="STRING" id="390874.Tpet_1009"/>
<dbReference type="InterPro" id="IPR036956">
    <property type="entry name" value="Impact_N_sf"/>
</dbReference>
<dbReference type="Gene3D" id="3.30.230.30">
    <property type="entry name" value="Impact, N-terminal domain"/>
    <property type="match status" value="1"/>
</dbReference>
<dbReference type="AlphaFoldDB" id="A5ILF4"/>
<sequence>MEWKTVVRPHTERINVKRSEFYATIFPIKDEKDFREKLKEVSKRDATHNCWAYRIFSPNGILEHSSDDGEPSGTAGRPILGVLKKYDLMNTAIVVTRYFGGVKLGVRGLIEAYSSAAEMAVKGAELRRLRLMKEFEVEIGYQELNNVFRVAEMIGLELVEMNYTERGAKILLRGLEVPENLVIKTIRDVLI</sequence>
<dbReference type="KEGG" id="tpt:Tpet_1009"/>
<organism evidence="3 4">
    <name type="scientific">Thermotoga petrophila (strain ATCC BAA-488 / DSM 13995 / JCM 10881 / RKU-1)</name>
    <dbReference type="NCBI Taxonomy" id="390874"/>
    <lineage>
        <taxon>Bacteria</taxon>
        <taxon>Thermotogati</taxon>
        <taxon>Thermotogota</taxon>
        <taxon>Thermotogae</taxon>
        <taxon>Thermotogales</taxon>
        <taxon>Thermotogaceae</taxon>
        <taxon>Thermotoga</taxon>
    </lineage>
</organism>
<dbReference type="EMBL" id="CP000702">
    <property type="protein sequence ID" value="ABQ47027.1"/>
    <property type="molecule type" value="Genomic_DNA"/>
</dbReference>
<feature type="domain" description="Impact N-terminal" evidence="2">
    <location>
        <begin position="17"/>
        <end position="120"/>
    </location>
</feature>
<dbReference type="RefSeq" id="WP_011943563.1">
    <property type="nucleotide sequence ID" value="NC_009486.1"/>
</dbReference>
<dbReference type="PANTHER" id="PTHR16301:SF20">
    <property type="entry name" value="IMPACT FAMILY MEMBER YIGZ"/>
    <property type="match status" value="1"/>
</dbReference>
<dbReference type="SUPFAM" id="SSF54211">
    <property type="entry name" value="Ribosomal protein S5 domain 2-like"/>
    <property type="match status" value="1"/>
</dbReference>
<dbReference type="Pfam" id="PF01205">
    <property type="entry name" value="Impact_N"/>
    <property type="match status" value="1"/>
</dbReference>
<reference evidence="4" key="1">
    <citation type="submission" date="2007-05" db="EMBL/GenBank/DDBJ databases">
        <title>Complete sequence of Thermotoga petrophila RKU-1.</title>
        <authorList>
            <consortium name="US DOE Joint Genome Institute"/>
            <person name="Copeland A."/>
            <person name="Lucas S."/>
            <person name="Lapidus A."/>
            <person name="Barry K."/>
            <person name="Glavina del Rio T."/>
            <person name="Dalin E."/>
            <person name="Tice H."/>
            <person name="Pitluck S."/>
            <person name="Sims D."/>
            <person name="Brettin T."/>
            <person name="Bruce D."/>
            <person name="Detter J.C."/>
            <person name="Han C."/>
            <person name="Tapia R."/>
            <person name="Schmutz J."/>
            <person name="Larimer F."/>
            <person name="Land M."/>
            <person name="Hauser L."/>
            <person name="Kyrpides N."/>
            <person name="Mikhailova N."/>
            <person name="Nelson K."/>
            <person name="Gogarten J.P."/>
            <person name="Noll K."/>
            <person name="Richardson P."/>
        </authorList>
    </citation>
    <scope>NUCLEOTIDE SEQUENCE [LARGE SCALE GENOMIC DNA]</scope>
    <source>
        <strain evidence="4">ATCC BAA-488 / DSM 13995 / JCM 10881 / RKU-1</strain>
    </source>
</reference>
<evidence type="ECO:0000313" key="3">
    <source>
        <dbReference type="EMBL" id="ABQ47027.1"/>
    </source>
</evidence>
<dbReference type="InterPro" id="IPR001498">
    <property type="entry name" value="Impact_N"/>
</dbReference>
<dbReference type="GO" id="GO:0005737">
    <property type="term" value="C:cytoplasm"/>
    <property type="evidence" value="ECO:0007669"/>
    <property type="project" value="TreeGrafter"/>
</dbReference>
<protein>
    <recommendedName>
        <fullName evidence="2">Impact N-terminal domain-containing protein</fullName>
    </recommendedName>
</protein>
<reference evidence="3 4" key="2">
    <citation type="journal article" date="2009" name="Proc. Natl. Acad. Sci. U.S.A.">
        <title>On the chimeric nature, thermophilic origin, and phylogenetic placement of the Thermotogales.</title>
        <authorList>
            <person name="Zhaxybayeva O."/>
            <person name="Swithers K.S."/>
            <person name="Lapierre P."/>
            <person name="Fournier G.P."/>
            <person name="Bickhart D.M."/>
            <person name="DeBoy R.T."/>
            <person name="Nelson K.E."/>
            <person name="Nesbo C.L."/>
            <person name="Doolittle W.F."/>
            <person name="Gogarten J.P."/>
            <person name="Noll K.M."/>
        </authorList>
    </citation>
    <scope>NUCLEOTIDE SEQUENCE [LARGE SCALE GENOMIC DNA]</scope>
    <source>
        <strain evidence="4">ATCC BAA-488 / DSM 13995 / JCM 10881 / RKU-1</strain>
    </source>
</reference>